<dbReference type="Proteomes" id="UP000298327">
    <property type="component" value="Unassembled WGS sequence"/>
</dbReference>
<evidence type="ECO:0000256" key="1">
    <source>
        <dbReference type="SAM" id="MobiDB-lite"/>
    </source>
</evidence>
<feature type="region of interest" description="Disordered" evidence="1">
    <location>
        <begin position="89"/>
        <end position="144"/>
    </location>
</feature>
<evidence type="ECO:0000313" key="2">
    <source>
        <dbReference type="EMBL" id="TFY50329.1"/>
    </source>
</evidence>
<accession>A0A4Y9XP74</accession>
<feature type="compositionally biased region" description="Basic residues" evidence="1">
    <location>
        <begin position="135"/>
        <end position="144"/>
    </location>
</feature>
<reference evidence="2 3" key="1">
    <citation type="submission" date="2019-02" db="EMBL/GenBank/DDBJ databases">
        <title>Genome sequencing of the rare red list fungi Dentipellis fragilis.</title>
        <authorList>
            <person name="Buettner E."/>
            <person name="Kellner H."/>
        </authorList>
    </citation>
    <scope>NUCLEOTIDE SEQUENCE [LARGE SCALE GENOMIC DNA]</scope>
    <source>
        <strain evidence="2 3">DSM 105465</strain>
    </source>
</reference>
<keyword evidence="3" id="KW-1185">Reference proteome</keyword>
<sequence>MGTPWVFTRVADALDHGGMGPRYLGWEYGGVRARRRARAADEQIMISAHASTRRATVTKEQMNDEYTLINNIGLRQAFAAGALSQLSSRYRTPGRPAGETPGRVGKQDMHSHTTDVLHRAAAHITLGRRAASTAPRKRTTARRQ</sequence>
<dbReference type="EMBL" id="SEOQ01001881">
    <property type="protein sequence ID" value="TFY50329.1"/>
    <property type="molecule type" value="Genomic_DNA"/>
</dbReference>
<feature type="compositionally biased region" description="Basic and acidic residues" evidence="1">
    <location>
        <begin position="105"/>
        <end position="118"/>
    </location>
</feature>
<gene>
    <name evidence="2" type="ORF">EVG20_g11583</name>
</gene>
<protein>
    <submittedName>
        <fullName evidence="2">Uncharacterized protein</fullName>
    </submittedName>
</protein>
<comment type="caution">
    <text evidence="2">The sequence shown here is derived from an EMBL/GenBank/DDBJ whole genome shotgun (WGS) entry which is preliminary data.</text>
</comment>
<proteinExistence type="predicted"/>
<feature type="non-terminal residue" evidence="2">
    <location>
        <position position="144"/>
    </location>
</feature>
<evidence type="ECO:0000313" key="3">
    <source>
        <dbReference type="Proteomes" id="UP000298327"/>
    </source>
</evidence>
<dbReference type="AlphaFoldDB" id="A0A4Y9XP74"/>
<name>A0A4Y9XP74_9AGAM</name>
<organism evidence="2 3">
    <name type="scientific">Dentipellis fragilis</name>
    <dbReference type="NCBI Taxonomy" id="205917"/>
    <lineage>
        <taxon>Eukaryota</taxon>
        <taxon>Fungi</taxon>
        <taxon>Dikarya</taxon>
        <taxon>Basidiomycota</taxon>
        <taxon>Agaricomycotina</taxon>
        <taxon>Agaricomycetes</taxon>
        <taxon>Russulales</taxon>
        <taxon>Hericiaceae</taxon>
        <taxon>Dentipellis</taxon>
    </lineage>
</organism>